<feature type="domain" description="Lysozyme inhibitor LprI-like N-terminal" evidence="2">
    <location>
        <begin position="30"/>
        <end position="120"/>
    </location>
</feature>
<dbReference type="InterPro" id="IPR009739">
    <property type="entry name" value="LprI-like_N"/>
</dbReference>
<proteinExistence type="predicted"/>
<protein>
    <submittedName>
        <fullName evidence="3">DUF1311 domain-containing protein</fullName>
    </submittedName>
</protein>
<comment type="caution">
    <text evidence="3">The sequence shown here is derived from an EMBL/GenBank/DDBJ whole genome shotgun (WGS) entry which is preliminary data.</text>
</comment>
<gene>
    <name evidence="3" type="ORF">KUO17_11295</name>
</gene>
<evidence type="ECO:0000259" key="2">
    <source>
        <dbReference type="Pfam" id="PF07007"/>
    </source>
</evidence>
<evidence type="ECO:0000313" key="4">
    <source>
        <dbReference type="Proteomes" id="UP001106592"/>
    </source>
</evidence>
<dbReference type="AlphaFoldDB" id="A0A9Q2XK60"/>
<name>A0A9Q2XK60_9PSED</name>
<sequence length="126" mass="13584">MIKRMMALAVLAVAPWALAQDNESAAFAACMDTAQTTPGVIECNNEEIARQDLRLNQAYARAMGALGAVQQGKLSDAQRLWVTYRDSNCDLYYSLTGTSGDMFAGGGCRLSMTTARADELEALQLP</sequence>
<dbReference type="Pfam" id="PF07007">
    <property type="entry name" value="LprI"/>
    <property type="match status" value="1"/>
</dbReference>
<reference evidence="3" key="1">
    <citation type="journal article" date="2022" name="Int. J. Syst. Evol. Microbiol.">
        <title>Pseudomonas aegrilactucae sp. nov. and Pseudomonas morbosilactucae sp. nov., pathogens causing bacterial rot of lettuce in Japan.</title>
        <authorList>
            <person name="Sawada H."/>
            <person name="Fujikawa T."/>
            <person name="Satou M."/>
        </authorList>
    </citation>
    <scope>NUCLEOTIDE SEQUENCE</scope>
    <source>
        <strain evidence="3">MAFF 301350</strain>
    </source>
</reference>
<keyword evidence="4" id="KW-1185">Reference proteome</keyword>
<dbReference type="EMBL" id="JAHTBI010000037">
    <property type="protein sequence ID" value="MBV6287606.1"/>
    <property type="molecule type" value="Genomic_DNA"/>
</dbReference>
<keyword evidence="1" id="KW-0732">Signal</keyword>
<evidence type="ECO:0000256" key="1">
    <source>
        <dbReference type="SAM" id="SignalP"/>
    </source>
</evidence>
<organism evidence="3 4">
    <name type="scientific">Pseudomonas aegrilactucae</name>
    <dbReference type="NCBI Taxonomy" id="2854028"/>
    <lineage>
        <taxon>Bacteria</taxon>
        <taxon>Pseudomonadati</taxon>
        <taxon>Pseudomonadota</taxon>
        <taxon>Gammaproteobacteria</taxon>
        <taxon>Pseudomonadales</taxon>
        <taxon>Pseudomonadaceae</taxon>
        <taxon>Pseudomonas</taxon>
    </lineage>
</organism>
<dbReference type="RefSeq" id="WP_217975647.1">
    <property type="nucleotide sequence ID" value="NZ_JAHTBI010000037.1"/>
</dbReference>
<feature type="chain" id="PRO_5040207884" evidence="1">
    <location>
        <begin position="20"/>
        <end position="126"/>
    </location>
</feature>
<dbReference type="Proteomes" id="UP001106592">
    <property type="component" value="Unassembled WGS sequence"/>
</dbReference>
<feature type="signal peptide" evidence="1">
    <location>
        <begin position="1"/>
        <end position="19"/>
    </location>
</feature>
<evidence type="ECO:0000313" key="3">
    <source>
        <dbReference type="EMBL" id="MBV6287606.1"/>
    </source>
</evidence>
<reference evidence="3" key="2">
    <citation type="journal article" date="2023" name="Plant Pathol.">
        <title>Dismantling and reorganizing Pseudomonas marginalis sensu#lato.</title>
        <authorList>
            <person name="Sawada H."/>
            <person name="Fujikawa T."/>
            <person name="Satou M."/>
        </authorList>
    </citation>
    <scope>NUCLEOTIDE SEQUENCE</scope>
    <source>
        <strain evidence="3">MAFF 301350</strain>
    </source>
</reference>
<accession>A0A9Q2XK60</accession>